<dbReference type="OrthoDB" id="5518003at2"/>
<sequence>MTGRARVIVYLRAPQEGPGAIEKAYHEISGRLAATPGLLRNELMRSTLDPGGFAVLSEWSSLADFRAWEEGAAHRNATSPLRPYQDRDGARHYGIYEIVAAY</sequence>
<accession>A0A136PZE5</accession>
<dbReference type="InterPro" id="IPR011008">
    <property type="entry name" value="Dimeric_a/b-barrel"/>
</dbReference>
<dbReference type="Gene3D" id="3.30.70.100">
    <property type="match status" value="1"/>
</dbReference>
<reference evidence="2 3" key="1">
    <citation type="submission" date="2016-01" db="EMBL/GenBank/DDBJ databases">
        <title>Whole genome sequence and analysis of Micromonospora rosaria DSM 803, which can produce antibacterial substance rosamicin.</title>
        <authorList>
            <person name="Yang H."/>
            <person name="He X."/>
            <person name="Zhu D."/>
        </authorList>
    </citation>
    <scope>NUCLEOTIDE SEQUENCE [LARGE SCALE GENOMIC DNA]</scope>
    <source>
        <strain evidence="2 3">DSM 803</strain>
    </source>
</reference>
<dbReference type="AlphaFoldDB" id="A0A136PZE5"/>
<dbReference type="Pfam" id="PF03992">
    <property type="entry name" value="ABM"/>
    <property type="match status" value="1"/>
</dbReference>
<keyword evidence="2" id="KW-0503">Monooxygenase</keyword>
<evidence type="ECO:0000259" key="1">
    <source>
        <dbReference type="PROSITE" id="PS51725"/>
    </source>
</evidence>
<organism evidence="2 3">
    <name type="scientific">Micromonospora rosaria</name>
    <dbReference type="NCBI Taxonomy" id="47874"/>
    <lineage>
        <taxon>Bacteria</taxon>
        <taxon>Bacillati</taxon>
        <taxon>Actinomycetota</taxon>
        <taxon>Actinomycetes</taxon>
        <taxon>Micromonosporales</taxon>
        <taxon>Micromonosporaceae</taxon>
        <taxon>Micromonospora</taxon>
    </lineage>
</organism>
<dbReference type="EMBL" id="LRQV01000002">
    <property type="protein sequence ID" value="KXK63820.1"/>
    <property type="molecule type" value="Genomic_DNA"/>
</dbReference>
<evidence type="ECO:0000313" key="2">
    <source>
        <dbReference type="EMBL" id="KXK63820.1"/>
    </source>
</evidence>
<dbReference type="Proteomes" id="UP000070620">
    <property type="component" value="Unassembled WGS sequence"/>
</dbReference>
<protein>
    <submittedName>
        <fullName evidence="2">Antibiotic biosynthesis monooxygenase</fullName>
    </submittedName>
</protein>
<comment type="caution">
    <text evidence="2">The sequence shown here is derived from an EMBL/GenBank/DDBJ whole genome shotgun (WGS) entry which is preliminary data.</text>
</comment>
<evidence type="ECO:0000313" key="3">
    <source>
        <dbReference type="Proteomes" id="UP000070620"/>
    </source>
</evidence>
<feature type="domain" description="ABM" evidence="1">
    <location>
        <begin position="5"/>
        <end position="93"/>
    </location>
</feature>
<keyword evidence="2" id="KW-0560">Oxidoreductase</keyword>
<keyword evidence="3" id="KW-1185">Reference proteome</keyword>
<dbReference type="InterPro" id="IPR007138">
    <property type="entry name" value="ABM_dom"/>
</dbReference>
<proteinExistence type="predicted"/>
<gene>
    <name evidence="2" type="ORF">AWW66_01165</name>
</gene>
<dbReference type="SUPFAM" id="SSF54909">
    <property type="entry name" value="Dimeric alpha+beta barrel"/>
    <property type="match status" value="1"/>
</dbReference>
<dbReference type="RefSeq" id="WP_067359406.1">
    <property type="nucleotide sequence ID" value="NZ_JBIUBN010000003.1"/>
</dbReference>
<name>A0A136PZE5_9ACTN</name>
<dbReference type="PROSITE" id="PS51725">
    <property type="entry name" value="ABM"/>
    <property type="match status" value="1"/>
</dbReference>
<dbReference type="GO" id="GO:0004497">
    <property type="term" value="F:monooxygenase activity"/>
    <property type="evidence" value="ECO:0007669"/>
    <property type="project" value="UniProtKB-KW"/>
</dbReference>